<evidence type="ECO:0000313" key="4">
    <source>
        <dbReference type="Proteomes" id="UP000034069"/>
    </source>
</evidence>
<dbReference type="Pfam" id="PF02594">
    <property type="entry name" value="DUF167"/>
    <property type="match status" value="1"/>
</dbReference>
<dbReference type="HAMAP" id="MF_00634">
    <property type="entry name" value="UPF0235"/>
    <property type="match status" value="1"/>
</dbReference>
<organism evidence="3 4">
    <name type="scientific">Candidatus Collierbacteria bacterium GW2011_GWA1_44_12</name>
    <dbReference type="NCBI Taxonomy" id="1618376"/>
    <lineage>
        <taxon>Bacteria</taxon>
        <taxon>Candidatus Collieribacteriota</taxon>
    </lineage>
</organism>
<evidence type="ECO:0000256" key="1">
    <source>
        <dbReference type="ARBA" id="ARBA00010364"/>
    </source>
</evidence>
<dbReference type="NCBIfam" id="TIGR00251">
    <property type="entry name" value="DUF167 family protein"/>
    <property type="match status" value="1"/>
</dbReference>
<dbReference type="Proteomes" id="UP000034069">
    <property type="component" value="Unassembled WGS sequence"/>
</dbReference>
<dbReference type="PANTHER" id="PTHR13420:SF7">
    <property type="entry name" value="UPF0235 PROTEIN C15ORF40"/>
    <property type="match status" value="1"/>
</dbReference>
<dbReference type="SUPFAM" id="SSF69786">
    <property type="entry name" value="YggU-like"/>
    <property type="match status" value="1"/>
</dbReference>
<evidence type="ECO:0000256" key="2">
    <source>
        <dbReference type="HAMAP-Rule" id="MF_00634"/>
    </source>
</evidence>
<dbReference type="Gene3D" id="3.30.1200.10">
    <property type="entry name" value="YggU-like"/>
    <property type="match status" value="1"/>
</dbReference>
<gene>
    <name evidence="3" type="ORF">UW23_C0014G0011</name>
</gene>
<dbReference type="GO" id="GO:0005737">
    <property type="term" value="C:cytoplasm"/>
    <property type="evidence" value="ECO:0007669"/>
    <property type="project" value="TreeGrafter"/>
</dbReference>
<comment type="similarity">
    <text evidence="1 2">Belongs to the UPF0235 family.</text>
</comment>
<sequence>MTRYTVTVKPKKSQSQVELIDRDHLIVSVKEPPVDGRANSGVIIALAKHFSISPNKINIVSGFTSRVKIVEIND</sequence>
<comment type="caution">
    <text evidence="3">The sequence shown here is derived from an EMBL/GenBank/DDBJ whole genome shotgun (WGS) entry which is preliminary data.</text>
</comment>
<name>A0A0G1GM35_9BACT</name>
<dbReference type="SMART" id="SM01152">
    <property type="entry name" value="DUF167"/>
    <property type="match status" value="1"/>
</dbReference>
<accession>A0A0G1GM35</accession>
<evidence type="ECO:0000313" key="3">
    <source>
        <dbReference type="EMBL" id="KKT35570.1"/>
    </source>
</evidence>
<reference evidence="3 4" key="1">
    <citation type="journal article" date="2015" name="Nature">
        <title>rRNA introns, odd ribosomes, and small enigmatic genomes across a large radiation of phyla.</title>
        <authorList>
            <person name="Brown C.T."/>
            <person name="Hug L.A."/>
            <person name="Thomas B.C."/>
            <person name="Sharon I."/>
            <person name="Castelle C.J."/>
            <person name="Singh A."/>
            <person name="Wilkins M.J."/>
            <person name="Williams K.H."/>
            <person name="Banfield J.F."/>
        </authorList>
    </citation>
    <scope>NUCLEOTIDE SEQUENCE [LARGE SCALE GENOMIC DNA]</scope>
</reference>
<dbReference type="AlphaFoldDB" id="A0A0G1GM35"/>
<dbReference type="EMBL" id="LCHN01000014">
    <property type="protein sequence ID" value="KKT35570.1"/>
    <property type="molecule type" value="Genomic_DNA"/>
</dbReference>
<protein>
    <recommendedName>
        <fullName evidence="2">UPF0235 protein UW23_C0014G0011</fullName>
    </recommendedName>
</protein>
<dbReference type="InterPro" id="IPR036591">
    <property type="entry name" value="YggU-like_sf"/>
</dbReference>
<dbReference type="PANTHER" id="PTHR13420">
    <property type="entry name" value="UPF0235 PROTEIN C15ORF40"/>
    <property type="match status" value="1"/>
</dbReference>
<proteinExistence type="inferred from homology"/>
<dbReference type="InterPro" id="IPR003746">
    <property type="entry name" value="DUF167"/>
</dbReference>